<evidence type="ECO:0000313" key="1">
    <source>
        <dbReference type="EMBL" id="MFC3670173.1"/>
    </source>
</evidence>
<name>A0ABV7UYF3_9SPHN</name>
<accession>A0ABV7UYF3</accession>
<gene>
    <name evidence="1" type="ORF">ACFOOT_01925</name>
</gene>
<dbReference type="EMBL" id="JBHRYE010000003">
    <property type="protein sequence ID" value="MFC3670173.1"/>
    <property type="molecule type" value="Genomic_DNA"/>
</dbReference>
<sequence>MTLAFIDELAEGGGNFIFTRTEGGASLKPASGSDADLASFQALVREVKDHEGDGYAVHLEHVSSDRPGNLVDLLVLQIDG</sequence>
<comment type="caution">
    <text evidence="1">The sequence shown here is derived from an EMBL/GenBank/DDBJ whole genome shotgun (WGS) entry which is preliminary data.</text>
</comment>
<reference evidence="2" key="1">
    <citation type="journal article" date="2019" name="Int. J. Syst. Evol. Microbiol.">
        <title>The Global Catalogue of Microorganisms (GCM) 10K type strain sequencing project: providing services to taxonomists for standard genome sequencing and annotation.</title>
        <authorList>
            <consortium name="The Broad Institute Genomics Platform"/>
            <consortium name="The Broad Institute Genome Sequencing Center for Infectious Disease"/>
            <person name="Wu L."/>
            <person name="Ma J."/>
        </authorList>
    </citation>
    <scope>NUCLEOTIDE SEQUENCE [LARGE SCALE GENOMIC DNA]</scope>
    <source>
        <strain evidence="2">KCTC 42224</strain>
    </source>
</reference>
<dbReference type="RefSeq" id="WP_229815387.1">
    <property type="nucleotide sequence ID" value="NZ_BMZP01000013.1"/>
</dbReference>
<dbReference type="Proteomes" id="UP001595683">
    <property type="component" value="Unassembled WGS sequence"/>
</dbReference>
<protein>
    <submittedName>
        <fullName evidence="1">Uncharacterized protein</fullName>
    </submittedName>
</protein>
<evidence type="ECO:0000313" key="2">
    <source>
        <dbReference type="Proteomes" id="UP001595683"/>
    </source>
</evidence>
<organism evidence="1 2">
    <name type="scientific">Novosphingobium pokkalii</name>
    <dbReference type="NCBI Taxonomy" id="1770194"/>
    <lineage>
        <taxon>Bacteria</taxon>
        <taxon>Pseudomonadati</taxon>
        <taxon>Pseudomonadota</taxon>
        <taxon>Alphaproteobacteria</taxon>
        <taxon>Sphingomonadales</taxon>
        <taxon>Sphingomonadaceae</taxon>
        <taxon>Novosphingobium</taxon>
    </lineage>
</organism>
<proteinExistence type="predicted"/>
<keyword evidence="2" id="KW-1185">Reference proteome</keyword>